<evidence type="ECO:0000313" key="1">
    <source>
        <dbReference type="Ensembl" id="ENSPNYP00000004273.1"/>
    </source>
</evidence>
<sequence length="102" mass="11345">FSSLCLQEDADDVCVEEALAEELMKIYVLENQDGSLKPRDVGIVIEGITEPVALLGLAYAVDLKYPKNLKYCFAVFQKVFLELDPANLSGKVQRLKNHLCAL</sequence>
<organism evidence="1">
    <name type="scientific">Pundamilia nyererei</name>
    <dbReference type="NCBI Taxonomy" id="303518"/>
    <lineage>
        <taxon>Eukaryota</taxon>
        <taxon>Metazoa</taxon>
        <taxon>Chordata</taxon>
        <taxon>Craniata</taxon>
        <taxon>Vertebrata</taxon>
        <taxon>Euteleostomi</taxon>
        <taxon>Actinopterygii</taxon>
        <taxon>Neopterygii</taxon>
        <taxon>Teleostei</taxon>
        <taxon>Neoteleostei</taxon>
        <taxon>Acanthomorphata</taxon>
        <taxon>Ovalentaria</taxon>
        <taxon>Cichlomorphae</taxon>
        <taxon>Cichliformes</taxon>
        <taxon>Cichlidae</taxon>
        <taxon>African cichlids</taxon>
        <taxon>Pseudocrenilabrinae</taxon>
        <taxon>Haplochromini</taxon>
        <taxon>Pundamilia</taxon>
    </lineage>
</organism>
<dbReference type="STRING" id="303518.ENSPNYP00000004273"/>
<reference evidence="1" key="1">
    <citation type="submission" date="2023-09" db="UniProtKB">
        <authorList>
            <consortium name="Ensembl"/>
        </authorList>
    </citation>
    <scope>IDENTIFICATION</scope>
</reference>
<dbReference type="Ensembl" id="ENSPNYT00000004381.1">
    <property type="protein sequence ID" value="ENSPNYP00000004273.1"/>
    <property type="gene ID" value="ENSPNYG00000003317.1"/>
</dbReference>
<dbReference type="GeneTree" id="ENSGT00940000181053"/>
<dbReference type="AlphaFoldDB" id="A0A3B4F2U9"/>
<proteinExistence type="predicted"/>
<accession>A0A3B4F2U9</accession>
<name>A0A3B4F2U9_9CICH</name>
<protein>
    <submittedName>
        <fullName evidence="1">Uncharacterized protein</fullName>
    </submittedName>
</protein>